<protein>
    <submittedName>
        <fullName evidence="1">Uncharacterized protein</fullName>
    </submittedName>
</protein>
<dbReference type="Proteomes" id="UP000253141">
    <property type="component" value="Unassembled WGS sequence"/>
</dbReference>
<proteinExistence type="predicted"/>
<gene>
    <name evidence="1" type="ORF">DVG78_07230</name>
</gene>
<dbReference type="RefSeq" id="WP_114460430.1">
    <property type="nucleotide sequence ID" value="NZ_QPIW01000004.1"/>
</dbReference>
<dbReference type="OrthoDB" id="965311at2"/>
<comment type="caution">
    <text evidence="1">The sequence shown here is derived from an EMBL/GenBank/DDBJ whole genome shotgun (WGS) entry which is preliminary data.</text>
</comment>
<reference evidence="1 2" key="1">
    <citation type="submission" date="2018-07" db="EMBL/GenBank/DDBJ databases">
        <title>Genome analysis of Runella aurantiaca.</title>
        <authorList>
            <person name="Yang X."/>
        </authorList>
    </citation>
    <scope>NUCLEOTIDE SEQUENCE [LARGE SCALE GENOMIC DNA]</scope>
    <source>
        <strain evidence="1 2">YX9</strain>
    </source>
</reference>
<evidence type="ECO:0000313" key="2">
    <source>
        <dbReference type="Proteomes" id="UP000253141"/>
    </source>
</evidence>
<evidence type="ECO:0000313" key="1">
    <source>
        <dbReference type="EMBL" id="RDB06529.1"/>
    </source>
</evidence>
<sequence>MSTAQGFYEVYKALPKKVQQEVKRLIESEETIDISLSALNESIEQVKLLKKGKAETRPLSELITELKNG</sequence>
<accession>A0A369I9U3</accession>
<dbReference type="AlphaFoldDB" id="A0A369I9U3"/>
<organism evidence="1 2">
    <name type="scientific">Runella aurantiaca</name>
    <dbReference type="NCBI Taxonomy" id="2282308"/>
    <lineage>
        <taxon>Bacteria</taxon>
        <taxon>Pseudomonadati</taxon>
        <taxon>Bacteroidota</taxon>
        <taxon>Cytophagia</taxon>
        <taxon>Cytophagales</taxon>
        <taxon>Spirosomataceae</taxon>
        <taxon>Runella</taxon>
    </lineage>
</organism>
<name>A0A369I9U3_9BACT</name>
<dbReference type="EMBL" id="QPIW01000004">
    <property type="protein sequence ID" value="RDB06529.1"/>
    <property type="molecule type" value="Genomic_DNA"/>
</dbReference>
<keyword evidence="2" id="KW-1185">Reference proteome</keyword>